<evidence type="ECO:0000313" key="1">
    <source>
        <dbReference type="EMBL" id="KAH3783095.1"/>
    </source>
</evidence>
<sequence length="75" mass="8232">MHYAQFSQNTTHSVALFFINRKQPASEAIKADPRANLVIRALHEDCGTYMAGRNCIAGVRVETQGESVVIQGIEA</sequence>
<dbReference type="EMBL" id="JAIWYP010000008">
    <property type="protein sequence ID" value="KAH3783095.1"/>
    <property type="molecule type" value="Genomic_DNA"/>
</dbReference>
<comment type="caution">
    <text evidence="1">The sequence shown here is derived from an EMBL/GenBank/DDBJ whole genome shotgun (WGS) entry which is preliminary data.</text>
</comment>
<evidence type="ECO:0000313" key="2">
    <source>
        <dbReference type="Proteomes" id="UP000828390"/>
    </source>
</evidence>
<name>A0A9D4IQQ1_DREPO</name>
<proteinExistence type="predicted"/>
<reference evidence="1" key="2">
    <citation type="submission" date="2020-11" db="EMBL/GenBank/DDBJ databases">
        <authorList>
            <person name="McCartney M.A."/>
            <person name="Auch B."/>
            <person name="Kono T."/>
            <person name="Mallez S."/>
            <person name="Becker A."/>
            <person name="Gohl D.M."/>
            <person name="Silverstein K.A.T."/>
            <person name="Koren S."/>
            <person name="Bechman K.B."/>
            <person name="Herman A."/>
            <person name="Abrahante J.E."/>
            <person name="Garbe J."/>
        </authorList>
    </citation>
    <scope>NUCLEOTIDE SEQUENCE</scope>
    <source>
        <strain evidence="1">Duluth1</strain>
        <tissue evidence="1">Whole animal</tissue>
    </source>
</reference>
<keyword evidence="2" id="KW-1185">Reference proteome</keyword>
<dbReference type="AlphaFoldDB" id="A0A9D4IQQ1"/>
<dbReference type="Proteomes" id="UP000828390">
    <property type="component" value="Unassembled WGS sequence"/>
</dbReference>
<reference evidence="1" key="1">
    <citation type="journal article" date="2019" name="bioRxiv">
        <title>The Genome of the Zebra Mussel, Dreissena polymorpha: A Resource for Invasive Species Research.</title>
        <authorList>
            <person name="McCartney M.A."/>
            <person name="Auch B."/>
            <person name="Kono T."/>
            <person name="Mallez S."/>
            <person name="Zhang Y."/>
            <person name="Obille A."/>
            <person name="Becker A."/>
            <person name="Abrahante J.E."/>
            <person name="Garbe J."/>
            <person name="Badalamenti J.P."/>
            <person name="Herman A."/>
            <person name="Mangelson H."/>
            <person name="Liachko I."/>
            <person name="Sullivan S."/>
            <person name="Sone E.D."/>
            <person name="Koren S."/>
            <person name="Silverstein K.A.T."/>
            <person name="Beckman K.B."/>
            <person name="Gohl D.M."/>
        </authorList>
    </citation>
    <scope>NUCLEOTIDE SEQUENCE</scope>
    <source>
        <strain evidence="1">Duluth1</strain>
        <tissue evidence="1">Whole animal</tissue>
    </source>
</reference>
<protein>
    <submittedName>
        <fullName evidence="1">Uncharacterized protein</fullName>
    </submittedName>
</protein>
<organism evidence="1 2">
    <name type="scientific">Dreissena polymorpha</name>
    <name type="common">Zebra mussel</name>
    <name type="synonym">Mytilus polymorpha</name>
    <dbReference type="NCBI Taxonomy" id="45954"/>
    <lineage>
        <taxon>Eukaryota</taxon>
        <taxon>Metazoa</taxon>
        <taxon>Spiralia</taxon>
        <taxon>Lophotrochozoa</taxon>
        <taxon>Mollusca</taxon>
        <taxon>Bivalvia</taxon>
        <taxon>Autobranchia</taxon>
        <taxon>Heteroconchia</taxon>
        <taxon>Euheterodonta</taxon>
        <taxon>Imparidentia</taxon>
        <taxon>Neoheterodontei</taxon>
        <taxon>Myida</taxon>
        <taxon>Dreissenoidea</taxon>
        <taxon>Dreissenidae</taxon>
        <taxon>Dreissena</taxon>
    </lineage>
</organism>
<accession>A0A9D4IQQ1</accession>
<gene>
    <name evidence="1" type="ORF">DPMN_161023</name>
</gene>